<dbReference type="GO" id="GO:0004126">
    <property type="term" value="F:cytidine deaminase activity"/>
    <property type="evidence" value="ECO:0007669"/>
    <property type="project" value="UniProtKB-EC"/>
</dbReference>
<evidence type="ECO:0000256" key="8">
    <source>
        <dbReference type="ARBA" id="ARBA00040574"/>
    </source>
</evidence>
<dbReference type="AlphaFoldDB" id="A0A8C9TU51"/>
<comment type="catalytic activity">
    <reaction evidence="11">
        <text>cytidine + H2O + H(+) = uridine + NH4(+)</text>
        <dbReference type="Rhea" id="RHEA:16069"/>
        <dbReference type="ChEBI" id="CHEBI:15377"/>
        <dbReference type="ChEBI" id="CHEBI:15378"/>
        <dbReference type="ChEBI" id="CHEBI:16704"/>
        <dbReference type="ChEBI" id="CHEBI:17562"/>
        <dbReference type="ChEBI" id="CHEBI:28938"/>
        <dbReference type="EC" id="3.5.4.5"/>
    </reaction>
</comment>
<dbReference type="Proteomes" id="UP000694397">
    <property type="component" value="Chromosome 14"/>
</dbReference>
<evidence type="ECO:0000313" key="15">
    <source>
        <dbReference type="Proteomes" id="UP000694397"/>
    </source>
</evidence>
<dbReference type="GeneTree" id="ENSGT00940000153676"/>
<name>A0A8C9TU51_SCLFO</name>
<dbReference type="Ensembl" id="ENSSFOT00015080221.1">
    <property type="protein sequence ID" value="ENSSFOP00015056811.1"/>
    <property type="gene ID" value="ENSSFOG00015028089.1"/>
</dbReference>
<dbReference type="OrthoDB" id="6710946at2759"/>
<dbReference type="InterPro" id="IPR002125">
    <property type="entry name" value="CMP_dCMP_dom"/>
</dbReference>
<dbReference type="PANTHER" id="PTHR11086">
    <property type="entry name" value="DEOXYCYTIDYLATE DEAMINASE-RELATED"/>
    <property type="match status" value="1"/>
</dbReference>
<evidence type="ECO:0000256" key="9">
    <source>
        <dbReference type="ARBA" id="ARBA00041919"/>
    </source>
</evidence>
<dbReference type="Gene3D" id="3.40.140.10">
    <property type="entry name" value="Cytidine Deaminase, domain 2"/>
    <property type="match status" value="2"/>
</dbReference>
<dbReference type="PANTHER" id="PTHR11086:SF14">
    <property type="entry name" value="CYTIDINE AND DCMP DEAMINASE DOMAIN-CONTAINING PROTEIN 1"/>
    <property type="match status" value="1"/>
</dbReference>
<dbReference type="InterPro" id="IPR015517">
    <property type="entry name" value="dCMP_deaminase-rel"/>
</dbReference>
<dbReference type="PROSITE" id="PS00903">
    <property type="entry name" value="CYT_DCMP_DEAMINASES_1"/>
    <property type="match status" value="1"/>
</dbReference>
<keyword evidence="5" id="KW-0677">Repeat</keyword>
<keyword evidence="7" id="KW-0862">Zinc</keyword>
<dbReference type="InterPro" id="IPR016193">
    <property type="entry name" value="Cytidine_deaminase-like"/>
</dbReference>
<feature type="domain" description="CMP/dCMP-type deaminase" evidence="13">
    <location>
        <begin position="306"/>
        <end position="455"/>
    </location>
</feature>
<dbReference type="PROSITE" id="PS51747">
    <property type="entry name" value="CYT_DCMP_DEAMINASES_2"/>
    <property type="match status" value="2"/>
</dbReference>
<sequence>MATSDRSGGDAGKSRDPLCDAREASTQTDTKVQGHGPRLSKVNMLTLLSLWMELFPRKKAPVESERQQTRSTGLVVVQDCNIKGLHCSSTELHAGQIAVIKHGPKLRGCDLYFSRKPCSTCLKMIVNAGVSRIAYWPGDPELSLLWVQGDGDSEGHSSREAVLDAVAAERLKSNSRPHICVLLQPLASNMGQFVEETSSACDFLEKVAKDNLGLNIGELFREQQRCSRAELMETFFLQNEHQHRSILNAIGLDNFCTEPYFSSLRQNMRDLIALLASVVASLPHPEQGYGFYEKNPLQAGRAVSPSIVRHCIIQARLLSYRTEDAKVGVGAVIWAEGKSGHCDGTGQLYLIGCGYNAYPVGSQYAEFPQLGNKQEERQCRKYRYIIHAEQNALSFRNAEIKEEENTMIFVTKCPCDECMPLIKGAGIKQIYTTDLDSGRDKHDISYLKFDHLQGVQKFIWQKNSQDESAAGQPLANGCTGKHDRETDEHQLCKRQRLLNTCIQTELG</sequence>
<comment type="similarity">
    <text evidence="2">Belongs to the cytidine and deoxycytidylate deaminase family.</text>
</comment>
<feature type="compositionally biased region" description="Basic and acidic residues" evidence="12">
    <location>
        <begin position="12"/>
        <end position="23"/>
    </location>
</feature>
<comment type="catalytic activity">
    <reaction evidence="10">
        <text>2'-deoxycytidine + H2O + H(+) = 2'-deoxyuridine + NH4(+)</text>
        <dbReference type="Rhea" id="RHEA:13433"/>
        <dbReference type="ChEBI" id="CHEBI:15377"/>
        <dbReference type="ChEBI" id="CHEBI:15378"/>
        <dbReference type="ChEBI" id="CHEBI:15698"/>
        <dbReference type="ChEBI" id="CHEBI:16450"/>
        <dbReference type="ChEBI" id="CHEBI:28938"/>
        <dbReference type="EC" id="3.5.4.5"/>
    </reaction>
</comment>
<accession>A0A8C9TU51</accession>
<dbReference type="GO" id="GO:0005737">
    <property type="term" value="C:cytoplasm"/>
    <property type="evidence" value="ECO:0007669"/>
    <property type="project" value="TreeGrafter"/>
</dbReference>
<gene>
    <name evidence="14" type="primary">CDADC1</name>
    <name evidence="14" type="synonym">cdadc1</name>
</gene>
<evidence type="ECO:0000256" key="3">
    <source>
        <dbReference type="ARBA" id="ARBA00012783"/>
    </source>
</evidence>
<evidence type="ECO:0000256" key="7">
    <source>
        <dbReference type="ARBA" id="ARBA00022833"/>
    </source>
</evidence>
<dbReference type="CTD" id="81602"/>
<feature type="region of interest" description="Disordered" evidence="12">
    <location>
        <begin position="1"/>
        <end position="36"/>
    </location>
</feature>
<dbReference type="EC" id="3.5.4.5" evidence="3"/>
<reference evidence="14" key="3">
    <citation type="submission" date="2025-09" db="UniProtKB">
        <authorList>
            <consortium name="Ensembl"/>
        </authorList>
    </citation>
    <scope>IDENTIFICATION</scope>
</reference>
<dbReference type="FunFam" id="3.40.140.10:FF:000030">
    <property type="entry name" value="Cytidine and dCMP deaminase domain-containing protein 1"/>
    <property type="match status" value="1"/>
</dbReference>
<evidence type="ECO:0000256" key="12">
    <source>
        <dbReference type="SAM" id="MobiDB-lite"/>
    </source>
</evidence>
<proteinExistence type="inferred from homology"/>
<evidence type="ECO:0000256" key="2">
    <source>
        <dbReference type="ARBA" id="ARBA00006576"/>
    </source>
</evidence>
<dbReference type="GO" id="GO:0008270">
    <property type="term" value="F:zinc ion binding"/>
    <property type="evidence" value="ECO:0007669"/>
    <property type="project" value="InterPro"/>
</dbReference>
<dbReference type="GeneID" id="108920404"/>
<keyword evidence="15" id="KW-1185">Reference proteome</keyword>
<organism evidence="14 15">
    <name type="scientific">Scleropages formosus</name>
    <name type="common">Asian bonytongue</name>
    <name type="synonym">Osteoglossum formosum</name>
    <dbReference type="NCBI Taxonomy" id="113540"/>
    <lineage>
        <taxon>Eukaryota</taxon>
        <taxon>Metazoa</taxon>
        <taxon>Chordata</taxon>
        <taxon>Craniata</taxon>
        <taxon>Vertebrata</taxon>
        <taxon>Euteleostomi</taxon>
        <taxon>Actinopterygii</taxon>
        <taxon>Neopterygii</taxon>
        <taxon>Teleostei</taxon>
        <taxon>Osteoglossocephala</taxon>
        <taxon>Osteoglossomorpha</taxon>
        <taxon>Osteoglossiformes</taxon>
        <taxon>Osteoglossidae</taxon>
        <taxon>Scleropages</taxon>
    </lineage>
</organism>
<evidence type="ECO:0000259" key="13">
    <source>
        <dbReference type="PROSITE" id="PS51747"/>
    </source>
</evidence>
<evidence type="ECO:0000256" key="1">
    <source>
        <dbReference type="ARBA" id="ARBA00001947"/>
    </source>
</evidence>
<evidence type="ECO:0000256" key="6">
    <source>
        <dbReference type="ARBA" id="ARBA00022801"/>
    </source>
</evidence>
<dbReference type="GO" id="GO:0004132">
    <property type="term" value="F:dCMP deaminase activity"/>
    <property type="evidence" value="ECO:0007669"/>
    <property type="project" value="TreeGrafter"/>
</dbReference>
<dbReference type="Pfam" id="PF00383">
    <property type="entry name" value="dCMP_cyt_deam_1"/>
    <property type="match status" value="2"/>
</dbReference>
<dbReference type="FunFam" id="3.40.140.10:FF:000028">
    <property type="entry name" value="Cytidine and dCMP deaminase domain containing 1"/>
    <property type="match status" value="1"/>
</dbReference>
<keyword evidence="6" id="KW-0378">Hydrolase</keyword>
<dbReference type="RefSeq" id="XP_018584654.2">
    <property type="nucleotide sequence ID" value="XM_018729138.2"/>
</dbReference>
<feature type="domain" description="CMP/dCMP-type deaminase" evidence="13">
    <location>
        <begin position="42"/>
        <end position="147"/>
    </location>
</feature>
<reference evidence="14" key="2">
    <citation type="submission" date="2025-08" db="UniProtKB">
        <authorList>
            <consortium name="Ensembl"/>
        </authorList>
    </citation>
    <scope>IDENTIFICATION</scope>
</reference>
<protein>
    <recommendedName>
        <fullName evidence="8">Cytidine and dCMP deaminase domain-containing protein 1</fullName>
        <ecNumber evidence="3">3.5.4.5</ecNumber>
    </recommendedName>
    <alternativeName>
        <fullName evidence="9">Cytidine deaminase</fullName>
    </alternativeName>
</protein>
<evidence type="ECO:0000256" key="11">
    <source>
        <dbReference type="ARBA" id="ARBA00049558"/>
    </source>
</evidence>
<reference evidence="14 15" key="1">
    <citation type="submission" date="2019-04" db="EMBL/GenBank/DDBJ databases">
        <authorList>
            <consortium name="Wellcome Sanger Institute Data Sharing"/>
        </authorList>
    </citation>
    <scope>NUCLEOTIDE SEQUENCE [LARGE SCALE GENOMIC DNA]</scope>
</reference>
<comment type="cofactor">
    <cofactor evidence="1">
        <name>Zn(2+)</name>
        <dbReference type="ChEBI" id="CHEBI:29105"/>
    </cofactor>
</comment>
<evidence type="ECO:0000256" key="10">
    <source>
        <dbReference type="ARBA" id="ARBA00049252"/>
    </source>
</evidence>
<evidence type="ECO:0000256" key="4">
    <source>
        <dbReference type="ARBA" id="ARBA00022723"/>
    </source>
</evidence>
<keyword evidence="4" id="KW-0479">Metal-binding</keyword>
<evidence type="ECO:0000313" key="14">
    <source>
        <dbReference type="Ensembl" id="ENSSFOP00015056811.1"/>
    </source>
</evidence>
<dbReference type="SUPFAM" id="SSF53927">
    <property type="entry name" value="Cytidine deaminase-like"/>
    <property type="match status" value="2"/>
</dbReference>
<evidence type="ECO:0000256" key="5">
    <source>
        <dbReference type="ARBA" id="ARBA00022737"/>
    </source>
</evidence>
<dbReference type="InterPro" id="IPR016192">
    <property type="entry name" value="APOBEC/CMP_deaminase_Zn-bd"/>
</dbReference>